<evidence type="ECO:0000256" key="2">
    <source>
        <dbReference type="ARBA" id="ARBA00022475"/>
    </source>
</evidence>
<evidence type="ECO:0000313" key="8">
    <source>
        <dbReference type="Proteomes" id="UP001213691"/>
    </source>
</evidence>
<gene>
    <name evidence="7" type="ORF">PQR79_00590</name>
</gene>
<dbReference type="EMBL" id="JAQQPZ010000001">
    <property type="protein sequence ID" value="MDD8057638.1"/>
    <property type="molecule type" value="Genomic_DNA"/>
</dbReference>
<dbReference type="InterPro" id="IPR050833">
    <property type="entry name" value="Poly_Biosynth_Transport"/>
</dbReference>
<keyword evidence="2" id="KW-1003">Cell membrane</keyword>
<feature type="transmembrane region" description="Helical" evidence="6">
    <location>
        <begin position="12"/>
        <end position="33"/>
    </location>
</feature>
<accession>A0ABT5TG93</accession>
<feature type="transmembrane region" description="Helical" evidence="6">
    <location>
        <begin position="368"/>
        <end position="384"/>
    </location>
</feature>
<evidence type="ECO:0000256" key="6">
    <source>
        <dbReference type="SAM" id="Phobius"/>
    </source>
</evidence>
<dbReference type="Proteomes" id="UP001213691">
    <property type="component" value="Unassembled WGS sequence"/>
</dbReference>
<evidence type="ECO:0000256" key="5">
    <source>
        <dbReference type="ARBA" id="ARBA00023136"/>
    </source>
</evidence>
<organism evidence="7 8">
    <name type="scientific">Shewanella metallivivens</name>
    <dbReference type="NCBI Taxonomy" id="2872342"/>
    <lineage>
        <taxon>Bacteria</taxon>
        <taxon>Pseudomonadati</taxon>
        <taxon>Pseudomonadota</taxon>
        <taxon>Gammaproteobacteria</taxon>
        <taxon>Alteromonadales</taxon>
        <taxon>Shewanellaceae</taxon>
        <taxon>Shewanella</taxon>
    </lineage>
</organism>
<evidence type="ECO:0000256" key="3">
    <source>
        <dbReference type="ARBA" id="ARBA00022692"/>
    </source>
</evidence>
<evidence type="ECO:0000313" key="7">
    <source>
        <dbReference type="EMBL" id="MDD8057638.1"/>
    </source>
</evidence>
<keyword evidence="4 6" id="KW-1133">Transmembrane helix</keyword>
<dbReference type="RefSeq" id="WP_238106021.1">
    <property type="nucleotide sequence ID" value="NZ_JAQQPZ010000001.1"/>
</dbReference>
<comment type="caution">
    <text evidence="7">The sequence shown here is derived from an EMBL/GenBank/DDBJ whole genome shotgun (WGS) entry which is preliminary data.</text>
</comment>
<keyword evidence="3 6" id="KW-0812">Transmembrane</keyword>
<feature type="transmembrane region" description="Helical" evidence="6">
    <location>
        <begin position="390"/>
        <end position="411"/>
    </location>
</feature>
<proteinExistence type="predicted"/>
<feature type="transmembrane region" description="Helical" evidence="6">
    <location>
        <begin position="82"/>
        <end position="103"/>
    </location>
</feature>
<feature type="transmembrane region" description="Helical" evidence="6">
    <location>
        <begin position="331"/>
        <end position="356"/>
    </location>
</feature>
<reference evidence="7 8" key="1">
    <citation type="submission" date="2023-02" db="EMBL/GenBank/DDBJ databases">
        <title>Genome sequence of Shewanella metallivivens ER-Te-42B-Light, sp. nov., enriched from sulfide tube worms (Riftia pachyptila) isolated from Explorer Ridge in the Pacific Ocean.</title>
        <authorList>
            <person name="Maltman C."/>
            <person name="Kuzyk S.B."/>
            <person name="Kyndt J.A."/>
            <person name="Yurkov V."/>
        </authorList>
    </citation>
    <scope>NUCLEOTIDE SEQUENCE [LARGE SCALE GENOMIC DNA]</scope>
    <source>
        <strain evidence="7 8">ER-Te-42B-Light</strain>
    </source>
</reference>
<evidence type="ECO:0000256" key="4">
    <source>
        <dbReference type="ARBA" id="ARBA00022989"/>
    </source>
</evidence>
<dbReference type="PANTHER" id="PTHR30250:SF11">
    <property type="entry name" value="O-ANTIGEN TRANSPORTER-RELATED"/>
    <property type="match status" value="1"/>
</dbReference>
<keyword evidence="5 6" id="KW-0472">Membrane</keyword>
<dbReference type="InterPro" id="IPR002797">
    <property type="entry name" value="Polysacc_synth"/>
</dbReference>
<name>A0ABT5TG93_9GAMM</name>
<sequence length="427" mass="46858">MKNELLLKSLQVFFVRGFGAAAGFFLTLTVTNIGSTHDAGLFLFCFALISVFATLLTFGAPQALIRIVGANHGNWSVINYQFSIIIKIVFVSCCLLWVLFYFFNREAALFLLNNPLLADLLPLAGLAVLLFAFVQIFASALQGKQYSVLASMVQNVIMPACFIVFLVAIFLLGYEVKAIHFLIIYIASLFVALCVGVCFWLKDSNSYISYQVGFPAELRSSLYPLCIVSVMTLSVQWAGQFATARYLDTSEIAFFASAQRTALLASFVLIAVNLVVAPKFARAFAGGDYSDVNRLSLLSSRLMVVMASPILLFMFIFPDFLMGLFGEQYVIAAPLLQIMAVGQFINVITGSVGYLLTMTNHEKDFRNVVLFSGPLAIILAFVLTKEFGVIGAAYATAIALATQNLLAVAMVKKRLGFNTLNIFRKIV</sequence>
<evidence type="ECO:0000256" key="1">
    <source>
        <dbReference type="ARBA" id="ARBA00004651"/>
    </source>
</evidence>
<comment type="subcellular location">
    <subcellularLocation>
        <location evidence="1">Cell membrane</location>
        <topology evidence="1">Multi-pass membrane protein</topology>
    </subcellularLocation>
</comment>
<dbReference type="Pfam" id="PF01943">
    <property type="entry name" value="Polysacc_synt"/>
    <property type="match status" value="1"/>
</dbReference>
<feature type="transmembrane region" description="Helical" evidence="6">
    <location>
        <begin position="178"/>
        <end position="201"/>
    </location>
</feature>
<feature type="transmembrane region" description="Helical" evidence="6">
    <location>
        <begin position="39"/>
        <end position="61"/>
    </location>
</feature>
<feature type="transmembrane region" description="Helical" evidence="6">
    <location>
        <begin position="222"/>
        <end position="242"/>
    </location>
</feature>
<feature type="transmembrane region" description="Helical" evidence="6">
    <location>
        <begin position="153"/>
        <end position="172"/>
    </location>
</feature>
<feature type="transmembrane region" description="Helical" evidence="6">
    <location>
        <begin position="123"/>
        <end position="141"/>
    </location>
</feature>
<feature type="transmembrane region" description="Helical" evidence="6">
    <location>
        <begin position="262"/>
        <end position="281"/>
    </location>
</feature>
<keyword evidence="8" id="KW-1185">Reference proteome</keyword>
<dbReference type="PANTHER" id="PTHR30250">
    <property type="entry name" value="PST FAMILY PREDICTED COLANIC ACID TRANSPORTER"/>
    <property type="match status" value="1"/>
</dbReference>
<feature type="transmembrane region" description="Helical" evidence="6">
    <location>
        <begin position="302"/>
        <end position="325"/>
    </location>
</feature>
<protein>
    <submittedName>
        <fullName evidence="7">Oligosaccharide flippase family protein</fullName>
    </submittedName>
</protein>